<dbReference type="RefSeq" id="WP_349231299.1">
    <property type="nucleotide sequence ID" value="NZ_JBBMFK010000007.1"/>
</dbReference>
<organism evidence="1 2">
    <name type="scientific">Pseudoflavonifractor intestinihominis</name>
    <dbReference type="NCBI Taxonomy" id="3133171"/>
    <lineage>
        <taxon>Bacteria</taxon>
        <taxon>Bacillati</taxon>
        <taxon>Bacillota</taxon>
        <taxon>Clostridia</taxon>
        <taxon>Eubacteriales</taxon>
        <taxon>Oscillospiraceae</taxon>
        <taxon>Pseudoflavonifractor</taxon>
    </lineage>
</organism>
<keyword evidence="2" id="KW-1185">Reference proteome</keyword>
<dbReference type="EMBL" id="JBBMFK010000007">
    <property type="protein sequence ID" value="MEQ2442934.1"/>
    <property type="molecule type" value="Genomic_DNA"/>
</dbReference>
<sequence>MKSIGCEFESFSPQTENTFCFKGNEYVLTLAPLGIDQRKVPYEVSQMPLDNGKYYASIFLSRPYYNGVGLYSLSLEEILLSDDCSLLPGQNDPFAEYAYPHFTYAYVIENIIYFNSDAVELLLKCFGYQSEWSAEDSRLYVGKIQMEALDADAWAAIEVEMALQEGLLYSQDISYQGDITKLFFLELLDNAYQRIQNENLPQSLLIELINMFKFQDSSYLSRGEAFLIIDHLIQYQYPELLVEDAEMHSVFYPDEFSSIEEHDAAEQLHMLGILKGVGTVYSETVCAKPEKLLTCQEAICFIYRLLSWQRRDYSLSKMPNFFYTS</sequence>
<evidence type="ECO:0008006" key="3">
    <source>
        <dbReference type="Google" id="ProtNLM"/>
    </source>
</evidence>
<dbReference type="Proteomes" id="UP001464378">
    <property type="component" value="Unassembled WGS sequence"/>
</dbReference>
<protein>
    <recommendedName>
        <fullName evidence="3">SLH domain-containing protein</fullName>
    </recommendedName>
</protein>
<accession>A0ABV1E7W0</accession>
<evidence type="ECO:0000313" key="1">
    <source>
        <dbReference type="EMBL" id="MEQ2442934.1"/>
    </source>
</evidence>
<proteinExistence type="predicted"/>
<name>A0ABV1E7W0_9FIRM</name>
<evidence type="ECO:0000313" key="2">
    <source>
        <dbReference type="Proteomes" id="UP001464378"/>
    </source>
</evidence>
<reference evidence="1 2" key="1">
    <citation type="submission" date="2024-03" db="EMBL/GenBank/DDBJ databases">
        <title>Human intestinal bacterial collection.</title>
        <authorList>
            <person name="Pauvert C."/>
            <person name="Hitch T.C.A."/>
            <person name="Clavel T."/>
        </authorList>
    </citation>
    <scope>NUCLEOTIDE SEQUENCE [LARGE SCALE GENOMIC DNA]</scope>
    <source>
        <strain evidence="1 2">CLA-AP-H29</strain>
    </source>
</reference>
<gene>
    <name evidence="1" type="ORF">WMO64_05580</name>
</gene>
<comment type="caution">
    <text evidence="1">The sequence shown here is derived from an EMBL/GenBank/DDBJ whole genome shotgun (WGS) entry which is preliminary data.</text>
</comment>